<keyword evidence="5" id="KW-0547">Nucleotide-binding</keyword>
<dbReference type="GO" id="GO:0006874">
    <property type="term" value="P:intracellular calcium ion homeostasis"/>
    <property type="evidence" value="ECO:0007669"/>
    <property type="project" value="TreeGrafter"/>
</dbReference>
<organism evidence="16 17">
    <name type="scientific">Hermanssonia centrifuga</name>
    <dbReference type="NCBI Taxonomy" id="98765"/>
    <lineage>
        <taxon>Eukaryota</taxon>
        <taxon>Fungi</taxon>
        <taxon>Dikarya</taxon>
        <taxon>Basidiomycota</taxon>
        <taxon>Agaricomycotina</taxon>
        <taxon>Agaricomycetes</taxon>
        <taxon>Polyporales</taxon>
        <taxon>Meruliaceae</taxon>
        <taxon>Hermanssonia</taxon>
    </lineage>
</organism>
<dbReference type="STRING" id="98765.A0A2R6S458"/>
<dbReference type="SUPFAM" id="SSF48113">
    <property type="entry name" value="Heme-dependent peroxidases"/>
    <property type="match status" value="1"/>
</dbReference>
<dbReference type="CDD" id="cd07543">
    <property type="entry name" value="P-type_ATPase_cation"/>
    <property type="match status" value="1"/>
</dbReference>
<feature type="transmembrane region" description="Helical" evidence="12">
    <location>
        <begin position="1053"/>
        <end position="1076"/>
    </location>
</feature>
<dbReference type="NCBIfam" id="TIGR01494">
    <property type="entry name" value="ATPase_P-type"/>
    <property type="match status" value="1"/>
</dbReference>
<dbReference type="InterPro" id="IPR019791">
    <property type="entry name" value="Haem_peroxidase_animal"/>
</dbReference>
<dbReference type="InterPro" id="IPR057255">
    <property type="entry name" value="2TM_P5A-ATPase"/>
</dbReference>
<dbReference type="GO" id="GO:0006979">
    <property type="term" value="P:response to oxidative stress"/>
    <property type="evidence" value="ECO:0007669"/>
    <property type="project" value="InterPro"/>
</dbReference>
<comment type="subcellular location">
    <subcellularLocation>
        <location evidence="1">Endoplasmic reticulum membrane</location>
        <topology evidence="1">Multi-pass membrane protein</topology>
    </subcellularLocation>
</comment>
<dbReference type="GO" id="GO:0015662">
    <property type="term" value="F:P-type ion transporter activity"/>
    <property type="evidence" value="ECO:0007669"/>
    <property type="project" value="TreeGrafter"/>
</dbReference>
<name>A0A2R6S458_9APHY</name>
<dbReference type="InterPro" id="IPR047820">
    <property type="entry name" value="P5A-type_ATPase"/>
</dbReference>
<dbReference type="GO" id="GO:0005524">
    <property type="term" value="F:ATP binding"/>
    <property type="evidence" value="ECO:0007669"/>
    <property type="project" value="UniProtKB-KW"/>
</dbReference>
<evidence type="ECO:0000256" key="4">
    <source>
        <dbReference type="ARBA" id="ARBA00022723"/>
    </source>
</evidence>
<dbReference type="FunFam" id="3.40.50.1000:FF:000071">
    <property type="entry name" value="Cation-transporting ATPase"/>
    <property type="match status" value="1"/>
</dbReference>
<evidence type="ECO:0000256" key="8">
    <source>
        <dbReference type="ARBA" id="ARBA00022842"/>
    </source>
</evidence>
<keyword evidence="4" id="KW-0479">Metal-binding</keyword>
<dbReference type="Pfam" id="PF00122">
    <property type="entry name" value="E1-E2_ATPase"/>
    <property type="match status" value="1"/>
</dbReference>
<dbReference type="Pfam" id="PF00690">
    <property type="entry name" value="Cation_ATPase_N"/>
    <property type="match status" value="1"/>
</dbReference>
<evidence type="ECO:0000256" key="5">
    <source>
        <dbReference type="ARBA" id="ARBA00022741"/>
    </source>
</evidence>
<sequence>MAGMPYARTVPSTHALPPSFLPDAGLVFDTLLKRDEFTPHPGGVSSLFFAFADLVIHSLFNTDPKDRTINNTSSYLDLSPLYGNSEKDVDSVRRKDGTGRLWEDVFADKRILFMPPAACALLVLLSRNHNYIAHKILSINEAGTYKNPATLDEKTRIEQDDEIFHRSRLVNCGFFMQIILGDYVGAILGLVRDGSPWRLKVLEPLRELDHQIAPRGEGNVVSIEFNLMYRWHATLSEPDTEWIEAKFGKMFSGKDLGKLSPRDFGAFYKKVETEPADVKTWTFSELKRDADGRFDDASLAKILQDATESYASAFKARGIPEALRVVEMMSIEQGRKWGTCSLNEFRRFMGLKPYSTFAQWNSDPEIYTAAETLYEDIENLELYVGMQAEEAKKPGPGAGLCPGYTISRAILADAVCLTRGDRFLTTGFTPQNFTAWGYQDCQFVDDDGSFGGMLTKLLFRTLPKFYPAGSAYAHFPFMVPEAMEKAAEGLNIAQEYTWTRPVPESSLPNPTFVMKQAENLHMERLENLTGVCKVDGRLLDGILSSGIDIKRWGETFFRIANQLVADRSDDNTISKIKCIDIVRSVVNLVPVQWLENEMGLCNDECSHQSRYEKFANIAHYLYLNTLPEQEFILRKRAQESSRPLNEHIICKLRQNTKQPAPLFRSFGESPEHTSLFSVICSWGALNGYSKEVLAAALLDDIIGTAALYSRAVIWIADYLLDHKPHVIESLISNDFRHDDKSMSQCIQDALNIVDEGGIRHGLMNEKFMNASSLIEVPKRCDGHDGATRPLLFWKAAGEHNQLSSVPSSTTLVAVLLLQTTLYEQPSCLYSRTSSDDCQVLRLRARQYVRVDRRTFLDVFQCFYRASVKVESSDIVAAALHKSLPWYTHLYTIPFLSLYPLLAYAYYVKYDEWIQSEEWTFLACVTLGAGHALSFLVTRWSTGARAWVTTRKAKSLQDADCIRLIPSAHRGIGEIVPIYKKVEADPTTYTFSYQRDTYVLQSASPIVFTLLPYPSSSRPALSKYHSPKGLQSSQAAELISLYGKNEFNIPIPSFSALFGEHATAPFFVFQIFCVALWCLDEYWYYSLFTLFMLVVFECTVVWQRLRTLTEFRTMSIAPYPIQCKRDGKWKVIQTDELLPGDVVSIFRQQTETNVPGDVLLIRGTCIVNEAMLSGESTPLLKESIELLEGSETLDVDSIHRNAVLFSGTKVLQARSGGDTPDGGCLGVVLRTGFGTAQGQLVRTMIFSTERVSANNFESFLFIGFLLIFAIAASWYVWVKGIEREMKKSKLLLDCILIITSVVPPELPMELSLAVNASLVALSKHAIFCTEPFRIPYAGRVDVCCFDKTGTITAENLVLEGIAGVDASDHSKLIDVKEASRETTLCLAAAHALVRLDDGTIVGDPMEKTTLDALNWQLSKGDVISSSDSGSPHRTTLQVRRRFQFSSALKRMSTICSVANGKHIIAVKGAPETIKGMLGQVPSFYDETYQRYTRRGSRVLALGYRELDNTSSDKINKISRDQVESSLTFAGFLVFHCPLKSDAVETLKMLADSSHRCIMITGDNPLTAVHVAQDVEIVDRDVLILDVRENPAHEADLVWRTVDESKVIPVNPAEPIDPSIFDEYDICMTGAALKQFENRPSWNQLVQHTWVYARVSPSHKEYILTTLKSLGYVTLMAGDGTNDVGALKQAHVGVALLDGTLEDLQKIAEHQKAERIKKVYESQLKISARFNQPPPPVPAAIAHLYPNVVEAQQKAAQELQNARKRNPMEKFDLAAITDKLADMEDEEDVPKIKLGDASCAAPFTSKLSNVSAITHIIRQGRCTLVATIQMYKILALNCLITAYSLSVQYLDGIKFGDYQVTITGMLMSVCFLCISRAKPVEKLSRERPLGNIFNFYVLLSVLIQFALHIGSLVYITALSRTHEERDVIDLEAKFEPNLLNTAIYLLSLSQQVSTFAINFQGRPFREGIRENSALYWGLMGASAVAFSGATDFMPELNRWLQIVEMENSIFAFDTACKIHSGE</sequence>
<evidence type="ECO:0000256" key="12">
    <source>
        <dbReference type="SAM" id="Phobius"/>
    </source>
</evidence>
<dbReference type="Pfam" id="PF03098">
    <property type="entry name" value="An_peroxidase"/>
    <property type="match status" value="1"/>
</dbReference>
<protein>
    <submittedName>
        <fullName evidence="16">Uncharacterized protein</fullName>
    </submittedName>
</protein>
<dbReference type="InterPro" id="IPR044492">
    <property type="entry name" value="P_typ_ATPase_HD_dom"/>
</dbReference>
<dbReference type="GO" id="GO:0005789">
    <property type="term" value="C:endoplasmic reticulum membrane"/>
    <property type="evidence" value="ECO:0007669"/>
    <property type="project" value="UniProtKB-SubCell"/>
</dbReference>
<dbReference type="CDD" id="cd09817">
    <property type="entry name" value="linoleate_diol_synthase_like"/>
    <property type="match status" value="1"/>
</dbReference>
<dbReference type="InterPro" id="IPR001757">
    <property type="entry name" value="P_typ_ATPase"/>
</dbReference>
<dbReference type="GO" id="GO:0020037">
    <property type="term" value="F:heme binding"/>
    <property type="evidence" value="ECO:0007669"/>
    <property type="project" value="InterPro"/>
</dbReference>
<dbReference type="InterPro" id="IPR004014">
    <property type="entry name" value="ATPase_P-typ_cation-transptr_N"/>
</dbReference>
<evidence type="ECO:0000259" key="15">
    <source>
        <dbReference type="Pfam" id="PF23143"/>
    </source>
</evidence>
<dbReference type="Proteomes" id="UP000186601">
    <property type="component" value="Unassembled WGS sequence"/>
</dbReference>
<evidence type="ECO:0000313" key="16">
    <source>
        <dbReference type="EMBL" id="PSS36999.1"/>
    </source>
</evidence>
<evidence type="ECO:0000256" key="11">
    <source>
        <dbReference type="ARBA" id="ARBA00023136"/>
    </source>
</evidence>
<dbReference type="FunFam" id="3.40.1110.10:FF:000058">
    <property type="entry name" value="Cation-transporting ATPase"/>
    <property type="match status" value="1"/>
</dbReference>
<dbReference type="PANTHER" id="PTHR45630">
    <property type="entry name" value="CATION-TRANSPORTING ATPASE-RELATED"/>
    <property type="match status" value="1"/>
</dbReference>
<dbReference type="EMBL" id="MLYV02000088">
    <property type="protein sequence ID" value="PSS36999.1"/>
    <property type="molecule type" value="Genomic_DNA"/>
</dbReference>
<evidence type="ECO:0000313" key="17">
    <source>
        <dbReference type="Proteomes" id="UP000186601"/>
    </source>
</evidence>
<keyword evidence="11 12" id="KW-0472">Membrane</keyword>
<dbReference type="InterPro" id="IPR023214">
    <property type="entry name" value="HAD_sf"/>
</dbReference>
<dbReference type="GO" id="GO:0046872">
    <property type="term" value="F:metal ion binding"/>
    <property type="evidence" value="ECO:0007669"/>
    <property type="project" value="UniProtKB-KW"/>
</dbReference>
<feature type="transmembrane region" description="Helical" evidence="12">
    <location>
        <begin position="889"/>
        <end position="906"/>
    </location>
</feature>
<evidence type="ECO:0000256" key="9">
    <source>
        <dbReference type="ARBA" id="ARBA00022967"/>
    </source>
</evidence>
<dbReference type="PROSITE" id="PS00154">
    <property type="entry name" value="ATPASE_E1_E2"/>
    <property type="match status" value="1"/>
</dbReference>
<dbReference type="InterPro" id="IPR008250">
    <property type="entry name" value="ATPase_P-typ_transduc_dom_A_sf"/>
</dbReference>
<feature type="domain" description="P5A-ATPase transmembrane helical hairpin" evidence="15">
    <location>
        <begin position="883"/>
        <end position="953"/>
    </location>
</feature>
<dbReference type="InterPro" id="IPR036412">
    <property type="entry name" value="HAD-like_sf"/>
</dbReference>
<keyword evidence="6" id="KW-0256">Endoplasmic reticulum</keyword>
<evidence type="ECO:0000256" key="3">
    <source>
        <dbReference type="ARBA" id="ARBA00022692"/>
    </source>
</evidence>
<keyword evidence="17" id="KW-1185">Reference proteome</keyword>
<dbReference type="InterPro" id="IPR023298">
    <property type="entry name" value="ATPase_P-typ_TM_dom_sf"/>
</dbReference>
<dbReference type="InterPro" id="IPR018303">
    <property type="entry name" value="ATPase_P-typ_P_site"/>
</dbReference>
<dbReference type="Gene3D" id="2.70.150.10">
    <property type="entry name" value="Calcium-transporting ATPase, cytoplasmic transduction domain A"/>
    <property type="match status" value="1"/>
</dbReference>
<dbReference type="InterPro" id="IPR034812">
    <property type="entry name" value="Ppo-like_N"/>
</dbReference>
<dbReference type="SFLD" id="SFLDF00027">
    <property type="entry name" value="p-type_atpase"/>
    <property type="match status" value="1"/>
</dbReference>
<dbReference type="Pfam" id="PF23143">
    <property type="entry name" value="2TM_P5A-ATPase"/>
    <property type="match status" value="1"/>
</dbReference>
<dbReference type="PANTHER" id="PTHR45630:SF7">
    <property type="entry name" value="ENDOPLASMIC RETICULUM TRANSMEMBRANE HELIX TRANSLOCASE"/>
    <property type="match status" value="1"/>
</dbReference>
<dbReference type="PROSITE" id="PS50292">
    <property type="entry name" value="PEROXIDASE_3"/>
    <property type="match status" value="1"/>
</dbReference>
<feature type="transmembrane region" description="Helical" evidence="12">
    <location>
        <begin position="1082"/>
        <end position="1101"/>
    </location>
</feature>
<keyword evidence="10 12" id="KW-1133">Transmembrane helix</keyword>
<dbReference type="InterPro" id="IPR037120">
    <property type="entry name" value="Haem_peroxidase_sf_animal"/>
</dbReference>
<dbReference type="GO" id="GO:0016887">
    <property type="term" value="F:ATP hydrolysis activity"/>
    <property type="evidence" value="ECO:0007669"/>
    <property type="project" value="InterPro"/>
</dbReference>
<keyword evidence="8" id="KW-0460">Magnesium</keyword>
<keyword evidence="7" id="KW-0067">ATP-binding</keyword>
<comment type="similarity">
    <text evidence="2">Belongs to the cation transport ATPase (P-type) (TC 3.A.3) family. Type V subfamily.</text>
</comment>
<gene>
    <name evidence="16" type="ORF">PHLCEN_2v1141</name>
</gene>
<proteinExistence type="inferred from homology"/>
<dbReference type="SUPFAM" id="SSF56784">
    <property type="entry name" value="HAD-like"/>
    <property type="match status" value="1"/>
</dbReference>
<dbReference type="Gene3D" id="3.40.50.1000">
    <property type="entry name" value="HAD superfamily/HAD-like"/>
    <property type="match status" value="1"/>
</dbReference>
<feature type="domain" description="P-type ATPase A" evidence="13">
    <location>
        <begin position="1120"/>
        <end position="1243"/>
    </location>
</feature>
<feature type="domain" description="Cation-transporting P-type ATPase N-terminal" evidence="14">
    <location>
        <begin position="1024"/>
        <end position="1076"/>
    </location>
</feature>
<reference evidence="16 17" key="1">
    <citation type="submission" date="2018-02" db="EMBL/GenBank/DDBJ databases">
        <title>Genome sequence of the basidiomycete white-rot fungus Phlebia centrifuga.</title>
        <authorList>
            <person name="Granchi Z."/>
            <person name="Peng M."/>
            <person name="de Vries R.P."/>
            <person name="Hilden K."/>
            <person name="Makela M.R."/>
            <person name="Grigoriev I."/>
            <person name="Riley R."/>
        </authorList>
    </citation>
    <scope>NUCLEOTIDE SEQUENCE [LARGE SCALE GENOMIC DNA]</scope>
    <source>
        <strain evidence="16 17">FBCC195</strain>
    </source>
</reference>
<dbReference type="SFLD" id="SFLDG00002">
    <property type="entry name" value="C1.7:_P-type_atpase_like"/>
    <property type="match status" value="1"/>
</dbReference>
<dbReference type="SFLD" id="SFLDS00003">
    <property type="entry name" value="Haloacid_Dehalogenase"/>
    <property type="match status" value="1"/>
</dbReference>
<dbReference type="SUPFAM" id="SSF81653">
    <property type="entry name" value="Calcium ATPase, transduction domain A"/>
    <property type="match status" value="1"/>
</dbReference>
<feature type="transmembrane region" description="Helical" evidence="12">
    <location>
        <begin position="1258"/>
        <end position="1276"/>
    </location>
</feature>
<dbReference type="SUPFAM" id="SSF81665">
    <property type="entry name" value="Calcium ATPase, transmembrane domain M"/>
    <property type="match status" value="1"/>
</dbReference>
<dbReference type="InterPro" id="IPR023299">
    <property type="entry name" value="ATPase_P-typ_cyto_dom_N"/>
</dbReference>
<evidence type="ECO:0000256" key="2">
    <source>
        <dbReference type="ARBA" id="ARBA00006000"/>
    </source>
</evidence>
<evidence type="ECO:0000256" key="7">
    <source>
        <dbReference type="ARBA" id="ARBA00022840"/>
    </source>
</evidence>
<comment type="caution">
    <text evidence="16">The sequence shown here is derived from an EMBL/GenBank/DDBJ whole genome shotgun (WGS) entry which is preliminary data.</text>
</comment>
<evidence type="ECO:0000256" key="6">
    <source>
        <dbReference type="ARBA" id="ARBA00022824"/>
    </source>
</evidence>
<evidence type="ECO:0000256" key="10">
    <source>
        <dbReference type="ARBA" id="ARBA00022989"/>
    </source>
</evidence>
<dbReference type="PRINTS" id="PR00119">
    <property type="entry name" value="CATATPASE"/>
</dbReference>
<feature type="transmembrane region" description="Helical" evidence="12">
    <location>
        <begin position="1893"/>
        <end position="1916"/>
    </location>
</feature>
<dbReference type="InterPro" id="IPR006544">
    <property type="entry name" value="P-type_TPase_V"/>
</dbReference>
<dbReference type="NCBIfam" id="TIGR01657">
    <property type="entry name" value="P-ATPase-V"/>
    <property type="match status" value="1"/>
</dbReference>
<dbReference type="Gene3D" id="1.10.640.10">
    <property type="entry name" value="Haem peroxidase domain superfamily, animal type"/>
    <property type="match status" value="1"/>
</dbReference>
<accession>A0A2R6S458</accession>
<dbReference type="GO" id="GO:0019829">
    <property type="term" value="F:ATPase-coupled monoatomic cation transmembrane transporter activity"/>
    <property type="evidence" value="ECO:0007669"/>
    <property type="project" value="TreeGrafter"/>
</dbReference>
<dbReference type="GO" id="GO:0004601">
    <property type="term" value="F:peroxidase activity"/>
    <property type="evidence" value="ECO:0007669"/>
    <property type="project" value="InterPro"/>
</dbReference>
<dbReference type="OrthoDB" id="48943at2759"/>
<dbReference type="Gene3D" id="3.40.1110.10">
    <property type="entry name" value="Calcium-transporting ATPase, cytoplasmic domain N"/>
    <property type="match status" value="1"/>
</dbReference>
<dbReference type="InterPro" id="IPR010255">
    <property type="entry name" value="Haem_peroxidase_sf"/>
</dbReference>
<dbReference type="InterPro" id="IPR059000">
    <property type="entry name" value="ATPase_P-type_domA"/>
</dbReference>
<evidence type="ECO:0000256" key="1">
    <source>
        <dbReference type="ARBA" id="ARBA00004477"/>
    </source>
</evidence>
<keyword evidence="3 12" id="KW-0812">Transmembrane</keyword>
<keyword evidence="9" id="KW-1278">Translocase</keyword>
<evidence type="ECO:0000259" key="13">
    <source>
        <dbReference type="Pfam" id="PF00122"/>
    </source>
</evidence>
<evidence type="ECO:0000259" key="14">
    <source>
        <dbReference type="Pfam" id="PF00690"/>
    </source>
</evidence>